<evidence type="ECO:0000256" key="5">
    <source>
        <dbReference type="ARBA" id="ARBA00023136"/>
    </source>
</evidence>
<evidence type="ECO:0000313" key="7">
    <source>
        <dbReference type="EMBL" id="MEQ3362740.1"/>
    </source>
</evidence>
<comment type="caution">
    <text evidence="7">The sequence shown here is derived from an EMBL/GenBank/DDBJ whole genome shotgun (WGS) entry which is preliminary data.</text>
</comment>
<dbReference type="InterPro" id="IPR002293">
    <property type="entry name" value="AA/rel_permease1"/>
</dbReference>
<evidence type="ECO:0000256" key="1">
    <source>
        <dbReference type="ARBA" id="ARBA00004651"/>
    </source>
</evidence>
<feature type="transmembrane region" description="Helical" evidence="6">
    <location>
        <begin position="190"/>
        <end position="213"/>
    </location>
</feature>
<accession>A0ABV1JCD1</accession>
<keyword evidence="2" id="KW-1003">Cell membrane</keyword>
<feature type="transmembrane region" description="Helical" evidence="6">
    <location>
        <begin position="12"/>
        <end position="33"/>
    </location>
</feature>
<name>A0ABV1JCD1_9ACTN</name>
<feature type="transmembrane region" description="Helical" evidence="6">
    <location>
        <begin position="271"/>
        <end position="304"/>
    </location>
</feature>
<dbReference type="RefSeq" id="WP_102374989.1">
    <property type="nucleotide sequence ID" value="NZ_JBBNOP010000005.1"/>
</dbReference>
<feature type="transmembrane region" description="Helical" evidence="6">
    <location>
        <begin position="325"/>
        <end position="346"/>
    </location>
</feature>
<reference evidence="7 8" key="1">
    <citation type="submission" date="2024-04" db="EMBL/GenBank/DDBJ databases">
        <title>Human intestinal bacterial collection.</title>
        <authorList>
            <person name="Pauvert C."/>
            <person name="Hitch T.C.A."/>
            <person name="Clavel T."/>
        </authorList>
    </citation>
    <scope>NUCLEOTIDE SEQUENCE [LARGE SCALE GENOMIC DNA]</scope>
    <source>
        <strain evidence="7 8">CLA-KB-H42</strain>
    </source>
</reference>
<keyword evidence="4 6" id="KW-1133">Transmembrane helix</keyword>
<evidence type="ECO:0000256" key="3">
    <source>
        <dbReference type="ARBA" id="ARBA00022692"/>
    </source>
</evidence>
<evidence type="ECO:0000313" key="8">
    <source>
        <dbReference type="Proteomes" id="UP001487305"/>
    </source>
</evidence>
<feature type="transmembrane region" description="Helical" evidence="6">
    <location>
        <begin position="39"/>
        <end position="61"/>
    </location>
</feature>
<evidence type="ECO:0000256" key="2">
    <source>
        <dbReference type="ARBA" id="ARBA00022475"/>
    </source>
</evidence>
<sequence length="492" mass="52338">MGKEKLKRVLGFAPAFGAAVGLVVSGTAMFSVGNLAGTTGYATFIIAAIALVPMMAAAFAFGELSAMLPGGGMISDYTLPALGRFWAMFALLSGYVLLIACDGGTQIMMGGASVESITGIPQILVAVVLFSVVIAINVVGVNVYGMVESWITVGMVVTFAVLGLLGFFHAGELAGVAAPVGEGLSFWPEGGPAVALSSVGTAIWFFIGFEFACPMAEENKKPYRNIPYALIFGLLAIYAVDAVFATAAVRYTDAATLSTSAVPHIEAASAMLGWGGSIVMTLLTILASFTTANAYCAALPRMLYGMAREGLMPKLFLKISPRFRTPICGIVFTGALMAVTIVYVGLNGTNADTVLSLISVACITWMISYAIAMIDVLVLRRRYPDFPRLWKAPFAKLTLPIGLCGVAYAIWTLSDYWLAAVIAMAVVAVYVTVWMKIKHIDMWEKTPIGEMAQSIRDTSEYLPVWDEAVESWISDQTGRPLGGAESRRAYRA</sequence>
<dbReference type="Gene3D" id="1.20.1740.10">
    <property type="entry name" value="Amino acid/polyamine transporter I"/>
    <property type="match status" value="1"/>
</dbReference>
<feature type="transmembrane region" description="Helical" evidence="6">
    <location>
        <begin position="358"/>
        <end position="378"/>
    </location>
</feature>
<evidence type="ECO:0000256" key="4">
    <source>
        <dbReference type="ARBA" id="ARBA00022989"/>
    </source>
</evidence>
<dbReference type="PANTHER" id="PTHR42770">
    <property type="entry name" value="AMINO ACID TRANSPORTER-RELATED"/>
    <property type="match status" value="1"/>
</dbReference>
<dbReference type="Pfam" id="PF13520">
    <property type="entry name" value="AA_permease_2"/>
    <property type="match status" value="1"/>
</dbReference>
<keyword evidence="5 6" id="KW-0472">Membrane</keyword>
<comment type="subcellular location">
    <subcellularLocation>
        <location evidence="1">Cell membrane</location>
        <topology evidence="1">Multi-pass membrane protein</topology>
    </subcellularLocation>
</comment>
<feature type="transmembrane region" description="Helical" evidence="6">
    <location>
        <begin position="390"/>
        <end position="410"/>
    </location>
</feature>
<keyword evidence="8" id="KW-1185">Reference proteome</keyword>
<proteinExistence type="predicted"/>
<keyword evidence="3 6" id="KW-0812">Transmembrane</keyword>
<feature type="transmembrane region" description="Helical" evidence="6">
    <location>
        <begin position="120"/>
        <end position="143"/>
    </location>
</feature>
<organism evidence="7 8">
    <name type="scientific">Raoultibacter massiliensis</name>
    <dbReference type="NCBI Taxonomy" id="1852371"/>
    <lineage>
        <taxon>Bacteria</taxon>
        <taxon>Bacillati</taxon>
        <taxon>Actinomycetota</taxon>
        <taxon>Coriobacteriia</taxon>
        <taxon>Eggerthellales</taxon>
        <taxon>Eggerthellaceae</taxon>
        <taxon>Raoultibacter</taxon>
    </lineage>
</organism>
<gene>
    <name evidence="7" type="ORF">AAA083_07105</name>
</gene>
<evidence type="ECO:0000256" key="6">
    <source>
        <dbReference type="SAM" id="Phobius"/>
    </source>
</evidence>
<feature type="transmembrane region" description="Helical" evidence="6">
    <location>
        <begin position="81"/>
        <end position="100"/>
    </location>
</feature>
<dbReference type="PANTHER" id="PTHR42770:SF12">
    <property type="entry name" value="AMINO ACID TRANSPORTER"/>
    <property type="match status" value="1"/>
</dbReference>
<feature type="transmembrane region" description="Helical" evidence="6">
    <location>
        <begin position="225"/>
        <end position="251"/>
    </location>
</feature>
<protein>
    <submittedName>
        <fullName evidence="7">APC family permease</fullName>
    </submittedName>
</protein>
<dbReference type="InterPro" id="IPR050367">
    <property type="entry name" value="APC_superfamily"/>
</dbReference>
<dbReference type="EMBL" id="JBBNOP010000005">
    <property type="protein sequence ID" value="MEQ3362740.1"/>
    <property type="molecule type" value="Genomic_DNA"/>
</dbReference>
<dbReference type="PIRSF" id="PIRSF006060">
    <property type="entry name" value="AA_transporter"/>
    <property type="match status" value="1"/>
</dbReference>
<dbReference type="Proteomes" id="UP001487305">
    <property type="component" value="Unassembled WGS sequence"/>
</dbReference>
<feature type="transmembrane region" description="Helical" evidence="6">
    <location>
        <begin position="150"/>
        <end position="170"/>
    </location>
</feature>
<feature type="transmembrane region" description="Helical" evidence="6">
    <location>
        <begin position="416"/>
        <end position="435"/>
    </location>
</feature>